<dbReference type="NCBIfam" id="NF003740">
    <property type="entry name" value="PRK05337.1"/>
    <property type="match status" value="1"/>
</dbReference>
<accession>A0A1S8CNZ0</accession>
<evidence type="ECO:0000313" key="7">
    <source>
        <dbReference type="EMBL" id="OMQ26989.1"/>
    </source>
</evidence>
<sequence>MKIPGVTTVAVLLSSLTMVGCDNTQVSNSQEEPQTSAEQIVTQMSPREKIGQVLMLDVRNWGKNAAGEPEGVTVLPTELAKAINDYRLGSVILFRENFINTPQSYQLIQDLQKASYQLPLLISTDQEGGYVTRLREGTEMPGNMALAATRDANMAQHVGEVHGSELNALGVNINFAPVVDINTNQNNPVIGVRSFSSDIALVNEMSGAYIKGLQQNSVLATAKHFPGHGNVETDSHFGLPLVPYTESEWRQNDLLPFKYVIEQGIDAVITAHIIVPALDDTKVVSKKDGTEIGLPATLSKKIITGILRDELKFKGLIFTDAMDMGAITENFGANEAVEMALMAGSDVIVMPVHIWDQQGIEQLEDLYQYLETQYYKNPEFASRLQEAATRVVQTKLAKKIATTNSQHTLEFAQSVVASPAHKRDEQKVAERAVTLIKNDNLLPYSLNAQNNVLVISDENTRNDIIRSELQNIASQLENREITVSSLAYKLDQQTVPTTLEESIQANDLVIMVTYNLKTKGHAAQQTIDKARELGVPLVVISSRNPYDIAYLDNVTANLAIYGITGFDVTNNNRNSLEANIRAGIRTLFKNDAAPLLFNVPSGKLPVDIKSPEGEIIYPFGHGLTY</sequence>
<keyword evidence="5" id="KW-0326">Glycosidase</keyword>
<dbReference type="Gene3D" id="3.20.20.300">
    <property type="entry name" value="Glycoside hydrolase, family 3, N-terminal domain"/>
    <property type="match status" value="1"/>
</dbReference>
<reference evidence="7 8" key="1">
    <citation type="submission" date="2016-11" db="EMBL/GenBank/DDBJ databases">
        <title>Rahnella oryzae sp. nov., isolated from rice root.</title>
        <authorList>
            <person name="Zhang X.-X."/>
            <person name="Zhang J."/>
        </authorList>
    </citation>
    <scope>NUCLEOTIDE SEQUENCE [LARGE SCALE GENOMIC DNA]</scope>
    <source>
        <strain evidence="7 8">J11-6</strain>
    </source>
</reference>
<comment type="catalytic activity">
    <reaction evidence="1">
        <text>Hydrolysis of terminal non-reducing N-acetyl-D-hexosamine residues in N-acetyl-beta-D-hexosaminides.</text>
        <dbReference type="EC" id="3.2.1.52"/>
    </reaction>
</comment>
<dbReference type="InterPro" id="IPR036962">
    <property type="entry name" value="Glyco_hydro_3_N_sf"/>
</dbReference>
<gene>
    <name evidence="7" type="ORF">BMI79_01265</name>
</gene>
<organism evidence="7 8">
    <name type="scientific">Serratia oryzae</name>
    <dbReference type="NCBI Taxonomy" id="2034155"/>
    <lineage>
        <taxon>Bacteria</taxon>
        <taxon>Pseudomonadati</taxon>
        <taxon>Pseudomonadota</taxon>
        <taxon>Gammaproteobacteria</taxon>
        <taxon>Enterobacterales</taxon>
        <taxon>Yersiniaceae</taxon>
        <taxon>Serratia</taxon>
    </lineage>
</organism>
<dbReference type="InterPro" id="IPR036881">
    <property type="entry name" value="Glyco_hydro_3_C_sf"/>
</dbReference>
<evidence type="ECO:0000256" key="3">
    <source>
        <dbReference type="ARBA" id="ARBA00012663"/>
    </source>
</evidence>
<dbReference type="PANTHER" id="PTHR30480">
    <property type="entry name" value="BETA-HEXOSAMINIDASE-RELATED"/>
    <property type="match status" value="1"/>
</dbReference>
<evidence type="ECO:0000313" key="8">
    <source>
        <dbReference type="Proteomes" id="UP000216021"/>
    </source>
</evidence>
<comment type="caution">
    <text evidence="7">The sequence shown here is derived from an EMBL/GenBank/DDBJ whole genome shotgun (WGS) entry which is preliminary data.</text>
</comment>
<name>A0A1S8CNZ0_9GAMM</name>
<dbReference type="InterPro" id="IPR017853">
    <property type="entry name" value="GH"/>
</dbReference>
<dbReference type="GO" id="GO:0004563">
    <property type="term" value="F:beta-N-acetylhexosaminidase activity"/>
    <property type="evidence" value="ECO:0007669"/>
    <property type="project" value="UniProtKB-EC"/>
</dbReference>
<evidence type="ECO:0000256" key="4">
    <source>
        <dbReference type="ARBA" id="ARBA00022801"/>
    </source>
</evidence>
<dbReference type="PROSITE" id="PS00775">
    <property type="entry name" value="GLYCOSYL_HYDROL_F3"/>
    <property type="match status" value="1"/>
</dbReference>
<dbReference type="EC" id="3.2.1.52" evidence="3"/>
<dbReference type="PRINTS" id="PR00133">
    <property type="entry name" value="GLHYDRLASE3"/>
</dbReference>
<dbReference type="InterPro" id="IPR001764">
    <property type="entry name" value="Glyco_hydro_3_N"/>
</dbReference>
<evidence type="ECO:0000259" key="6">
    <source>
        <dbReference type="Pfam" id="PF00933"/>
    </source>
</evidence>
<dbReference type="EMBL" id="MOXD01000001">
    <property type="protein sequence ID" value="OMQ26989.1"/>
    <property type="molecule type" value="Genomic_DNA"/>
</dbReference>
<dbReference type="Gene3D" id="3.40.50.1700">
    <property type="entry name" value="Glycoside hydrolase family 3 C-terminal domain"/>
    <property type="match status" value="1"/>
</dbReference>
<dbReference type="GO" id="GO:0009254">
    <property type="term" value="P:peptidoglycan turnover"/>
    <property type="evidence" value="ECO:0007669"/>
    <property type="project" value="TreeGrafter"/>
</dbReference>
<dbReference type="OrthoDB" id="9786661at2"/>
<keyword evidence="4 7" id="KW-0378">Hydrolase</keyword>
<feature type="domain" description="Glycoside hydrolase family 3 N-terminal" evidence="6">
    <location>
        <begin position="47"/>
        <end position="392"/>
    </location>
</feature>
<dbReference type="SUPFAM" id="SSF51445">
    <property type="entry name" value="(Trans)glycosidases"/>
    <property type="match status" value="1"/>
</dbReference>
<keyword evidence="8" id="KW-1185">Reference proteome</keyword>
<protein>
    <recommendedName>
        <fullName evidence="3">beta-N-acetylhexosaminidase</fullName>
        <ecNumber evidence="3">3.2.1.52</ecNumber>
    </recommendedName>
</protein>
<evidence type="ECO:0000256" key="2">
    <source>
        <dbReference type="ARBA" id="ARBA00005336"/>
    </source>
</evidence>
<proteinExistence type="inferred from homology"/>
<dbReference type="PROSITE" id="PS51257">
    <property type="entry name" value="PROKAR_LIPOPROTEIN"/>
    <property type="match status" value="1"/>
</dbReference>
<dbReference type="Proteomes" id="UP000216021">
    <property type="component" value="Unassembled WGS sequence"/>
</dbReference>
<dbReference type="InterPro" id="IPR019800">
    <property type="entry name" value="Glyco_hydro_3_AS"/>
</dbReference>
<dbReference type="Pfam" id="PF00933">
    <property type="entry name" value="Glyco_hydro_3"/>
    <property type="match status" value="1"/>
</dbReference>
<dbReference type="InterPro" id="IPR050226">
    <property type="entry name" value="NagZ_Beta-hexosaminidase"/>
</dbReference>
<dbReference type="AlphaFoldDB" id="A0A1S8CNZ0"/>
<comment type="similarity">
    <text evidence="2">Belongs to the glycosyl hydrolase 3 family.</text>
</comment>
<dbReference type="STRING" id="2034155.BMI79_01265"/>
<dbReference type="RefSeq" id="WP_076940031.1">
    <property type="nucleotide sequence ID" value="NZ_MOXD01000001.1"/>
</dbReference>
<dbReference type="PANTHER" id="PTHR30480:SF13">
    <property type="entry name" value="BETA-HEXOSAMINIDASE"/>
    <property type="match status" value="1"/>
</dbReference>
<evidence type="ECO:0000256" key="5">
    <source>
        <dbReference type="ARBA" id="ARBA00023295"/>
    </source>
</evidence>
<evidence type="ECO:0000256" key="1">
    <source>
        <dbReference type="ARBA" id="ARBA00001231"/>
    </source>
</evidence>
<dbReference type="GO" id="GO:0005975">
    <property type="term" value="P:carbohydrate metabolic process"/>
    <property type="evidence" value="ECO:0007669"/>
    <property type="project" value="InterPro"/>
</dbReference>